<dbReference type="PANTHER" id="PTHR43179">
    <property type="entry name" value="RHAMNOSYLTRANSFERASE WBBL"/>
    <property type="match status" value="1"/>
</dbReference>
<dbReference type="PANTHER" id="PTHR43179:SF7">
    <property type="entry name" value="RHAMNOSYLTRANSFERASE WBBL"/>
    <property type="match status" value="1"/>
</dbReference>
<gene>
    <name evidence="2" type="ORF">METZ01_LOCUS411167</name>
</gene>
<reference evidence="2" key="1">
    <citation type="submission" date="2018-05" db="EMBL/GenBank/DDBJ databases">
        <authorList>
            <person name="Lanie J.A."/>
            <person name="Ng W.-L."/>
            <person name="Kazmierczak K.M."/>
            <person name="Andrzejewski T.M."/>
            <person name="Davidsen T.M."/>
            <person name="Wayne K.J."/>
            <person name="Tettelin H."/>
            <person name="Glass J.I."/>
            <person name="Rusch D."/>
            <person name="Podicherti R."/>
            <person name="Tsui H.-C.T."/>
            <person name="Winkler M.E."/>
        </authorList>
    </citation>
    <scope>NUCLEOTIDE SEQUENCE</scope>
</reference>
<sequence>VADVAVVIVNYNSGAFLKQCLVGLRQSTIPLEIVVVDNGSIDGSAESLGKANEVSDCQLIRNLTNLGFAVAVNQGVQSTTAEDVLLLNPDCIVQPQSVARLKLAMQREECGAAGGLVFDF</sequence>
<feature type="non-terminal residue" evidence="2">
    <location>
        <position position="1"/>
    </location>
</feature>
<dbReference type="Pfam" id="PF00535">
    <property type="entry name" value="Glycos_transf_2"/>
    <property type="match status" value="1"/>
</dbReference>
<feature type="non-terminal residue" evidence="2">
    <location>
        <position position="120"/>
    </location>
</feature>
<feature type="domain" description="Glycosyltransferase 2-like" evidence="1">
    <location>
        <begin position="6"/>
        <end position="115"/>
    </location>
</feature>
<name>A0A382WHP4_9ZZZZ</name>
<accession>A0A382WHP4</accession>
<dbReference type="InterPro" id="IPR029044">
    <property type="entry name" value="Nucleotide-diphossugar_trans"/>
</dbReference>
<dbReference type="AlphaFoldDB" id="A0A382WHP4"/>
<evidence type="ECO:0000259" key="1">
    <source>
        <dbReference type="Pfam" id="PF00535"/>
    </source>
</evidence>
<protein>
    <recommendedName>
        <fullName evidence="1">Glycosyltransferase 2-like domain-containing protein</fullName>
    </recommendedName>
</protein>
<dbReference type="Gene3D" id="3.90.550.10">
    <property type="entry name" value="Spore Coat Polysaccharide Biosynthesis Protein SpsA, Chain A"/>
    <property type="match status" value="1"/>
</dbReference>
<dbReference type="EMBL" id="UINC01159942">
    <property type="protein sequence ID" value="SVD58313.1"/>
    <property type="molecule type" value="Genomic_DNA"/>
</dbReference>
<dbReference type="InterPro" id="IPR001173">
    <property type="entry name" value="Glyco_trans_2-like"/>
</dbReference>
<dbReference type="SUPFAM" id="SSF53448">
    <property type="entry name" value="Nucleotide-diphospho-sugar transferases"/>
    <property type="match status" value="1"/>
</dbReference>
<proteinExistence type="predicted"/>
<organism evidence="2">
    <name type="scientific">marine metagenome</name>
    <dbReference type="NCBI Taxonomy" id="408172"/>
    <lineage>
        <taxon>unclassified sequences</taxon>
        <taxon>metagenomes</taxon>
        <taxon>ecological metagenomes</taxon>
    </lineage>
</organism>
<evidence type="ECO:0000313" key="2">
    <source>
        <dbReference type="EMBL" id="SVD58313.1"/>
    </source>
</evidence>